<accession>A0AAE4EYF8</accession>
<evidence type="ECO:0000259" key="1">
    <source>
        <dbReference type="Pfam" id="PF21818"/>
    </source>
</evidence>
<feature type="domain" description="DUF6884" evidence="1">
    <location>
        <begin position="5"/>
        <end position="140"/>
    </location>
</feature>
<name>A0AAE4EYF8_9EURY</name>
<reference evidence="2 3" key="1">
    <citation type="submission" date="2022-06" db="EMBL/GenBank/DDBJ databases">
        <title>Haloarcula sp. a new haloarchaeum isolate from saline soil.</title>
        <authorList>
            <person name="Strakova D."/>
            <person name="Galisteo C."/>
            <person name="Sanchez-Porro C."/>
            <person name="Ventosa A."/>
        </authorList>
    </citation>
    <scope>NUCLEOTIDE SEQUENCE [LARGE SCALE GENOMIC DNA]</scope>
    <source>
        <strain evidence="2 3">S1AR25-5A</strain>
    </source>
</reference>
<gene>
    <name evidence="2" type="ORF">NDI54_06720</name>
</gene>
<evidence type="ECO:0000313" key="2">
    <source>
        <dbReference type="EMBL" id="MDS0221038.1"/>
    </source>
</evidence>
<dbReference type="EMBL" id="JAMQOM010000002">
    <property type="protein sequence ID" value="MDS0221038.1"/>
    <property type="molecule type" value="Genomic_DNA"/>
</dbReference>
<sequence>MSREIGLVSCVKTKRDEPVTPKDLYTSPYFEKMRAYAERFHDDWWILSAKYGLLDPDGEAIAPYDETLSGARVVKKREWAERVAEEMEQEGLLSGDVTLVFHAGKDYYEELLPLIKSRDVTIEIPTEGLGIGEKQSWYKERL</sequence>
<dbReference type="InterPro" id="IPR049251">
    <property type="entry name" value="DUF6884"/>
</dbReference>
<proteinExistence type="predicted"/>
<dbReference type="Proteomes" id="UP001253439">
    <property type="component" value="Unassembled WGS sequence"/>
</dbReference>
<dbReference type="AlphaFoldDB" id="A0AAE4EYF8"/>
<evidence type="ECO:0000313" key="3">
    <source>
        <dbReference type="Proteomes" id="UP001253439"/>
    </source>
</evidence>
<organism evidence="2 3">
    <name type="scientific">Haloarcula terrestris</name>
    <dbReference type="NCBI Taxonomy" id="2950533"/>
    <lineage>
        <taxon>Archaea</taxon>
        <taxon>Methanobacteriati</taxon>
        <taxon>Methanobacteriota</taxon>
        <taxon>Stenosarchaea group</taxon>
        <taxon>Halobacteria</taxon>
        <taxon>Halobacteriales</taxon>
        <taxon>Haloarculaceae</taxon>
        <taxon>Haloarcula</taxon>
    </lineage>
</organism>
<comment type="caution">
    <text evidence="2">The sequence shown here is derived from an EMBL/GenBank/DDBJ whole genome shotgun (WGS) entry which is preliminary data.</text>
</comment>
<dbReference type="RefSeq" id="WP_310895700.1">
    <property type="nucleotide sequence ID" value="NZ_JAMQOM010000002.1"/>
</dbReference>
<protein>
    <recommendedName>
        <fullName evidence="1">DUF6884 domain-containing protein</fullName>
    </recommendedName>
</protein>
<dbReference type="Pfam" id="PF21818">
    <property type="entry name" value="DUF6884"/>
    <property type="match status" value="1"/>
</dbReference>
<keyword evidence="3" id="KW-1185">Reference proteome</keyword>